<organism evidence="1">
    <name type="scientific">marine metagenome</name>
    <dbReference type="NCBI Taxonomy" id="408172"/>
    <lineage>
        <taxon>unclassified sequences</taxon>
        <taxon>metagenomes</taxon>
        <taxon>ecological metagenomes</taxon>
    </lineage>
</organism>
<protein>
    <submittedName>
        <fullName evidence="1">Uncharacterized protein</fullName>
    </submittedName>
</protein>
<feature type="non-terminal residue" evidence="1">
    <location>
        <position position="1"/>
    </location>
</feature>
<sequence length="26" mass="2983">GLIDKVVHRKHLKETLGQLLDLLKNT</sequence>
<proteinExistence type="predicted"/>
<dbReference type="AlphaFoldDB" id="A0A382NMG1"/>
<gene>
    <name evidence="1" type="ORF">METZ01_LOCUS315120</name>
</gene>
<dbReference type="EMBL" id="UINC01101444">
    <property type="protein sequence ID" value="SVC62266.1"/>
    <property type="molecule type" value="Genomic_DNA"/>
</dbReference>
<reference evidence="1" key="1">
    <citation type="submission" date="2018-05" db="EMBL/GenBank/DDBJ databases">
        <authorList>
            <person name="Lanie J.A."/>
            <person name="Ng W.-L."/>
            <person name="Kazmierczak K.M."/>
            <person name="Andrzejewski T.M."/>
            <person name="Davidsen T.M."/>
            <person name="Wayne K.J."/>
            <person name="Tettelin H."/>
            <person name="Glass J.I."/>
            <person name="Rusch D."/>
            <person name="Podicherti R."/>
            <person name="Tsui H.-C.T."/>
            <person name="Winkler M.E."/>
        </authorList>
    </citation>
    <scope>NUCLEOTIDE SEQUENCE</scope>
</reference>
<evidence type="ECO:0000313" key="1">
    <source>
        <dbReference type="EMBL" id="SVC62266.1"/>
    </source>
</evidence>
<name>A0A382NMG1_9ZZZZ</name>
<accession>A0A382NMG1</accession>